<evidence type="ECO:0000313" key="3">
    <source>
        <dbReference type="Proteomes" id="UP000224182"/>
    </source>
</evidence>
<gene>
    <name evidence="2" type="ORF">CBG54_00320</name>
</gene>
<evidence type="ECO:0000256" key="1">
    <source>
        <dbReference type="SAM" id="Phobius"/>
    </source>
</evidence>
<accession>A0A2C6BGJ7</accession>
<keyword evidence="1" id="KW-0472">Membrane</keyword>
<protein>
    <submittedName>
        <fullName evidence="2">Uncharacterized protein</fullName>
    </submittedName>
</protein>
<organism evidence="2 3">
    <name type="scientific">Fusobacterium nucleatum subsp. polymorphum</name>
    <name type="common">Fusobacterium polymorphum</name>
    <dbReference type="NCBI Taxonomy" id="76857"/>
    <lineage>
        <taxon>Bacteria</taxon>
        <taxon>Fusobacteriati</taxon>
        <taxon>Fusobacteriota</taxon>
        <taxon>Fusobacteriia</taxon>
        <taxon>Fusobacteriales</taxon>
        <taxon>Fusobacteriaceae</taxon>
        <taxon>Fusobacterium</taxon>
    </lineage>
</organism>
<name>A0A2C6BGJ7_FUSNP</name>
<dbReference type="AlphaFoldDB" id="A0A2C6BGJ7"/>
<reference evidence="2 3" key="1">
    <citation type="submission" date="2017-06" db="EMBL/GenBank/DDBJ databases">
        <title>Draft genome sequence of Fusobacterium nucleatum subsp. polymorphum KCOM 1271 (=ChDC F305).</title>
        <authorList>
            <person name="Kook J.-K."/>
            <person name="Park S.-N."/>
            <person name="Lim Y.K."/>
            <person name="Roh H."/>
        </authorList>
    </citation>
    <scope>NUCLEOTIDE SEQUENCE [LARGE SCALE GENOMIC DNA]</scope>
    <source>
        <strain evidence="3">KCOM 1271 (ChDC F305)</strain>
    </source>
</reference>
<evidence type="ECO:0000313" key="2">
    <source>
        <dbReference type="EMBL" id="PHI05626.1"/>
    </source>
</evidence>
<feature type="transmembrane region" description="Helical" evidence="1">
    <location>
        <begin position="48"/>
        <end position="68"/>
    </location>
</feature>
<dbReference type="EMBL" id="NIRN01000001">
    <property type="protein sequence ID" value="PHI05626.1"/>
    <property type="molecule type" value="Genomic_DNA"/>
</dbReference>
<keyword evidence="1" id="KW-0812">Transmembrane</keyword>
<dbReference type="Proteomes" id="UP000224182">
    <property type="component" value="Unassembled WGS sequence"/>
</dbReference>
<dbReference type="RefSeq" id="WP_098973384.1">
    <property type="nucleotide sequence ID" value="NZ_CP077110.1"/>
</dbReference>
<comment type="caution">
    <text evidence="2">The sequence shown here is derived from an EMBL/GenBank/DDBJ whole genome shotgun (WGS) entry which is preliminary data.</text>
</comment>
<keyword evidence="1" id="KW-1133">Transmembrane helix</keyword>
<sequence>MEYKELIEIVKLLQDKWKDFEKDDYFKNERSKYLFCLTEVDGEKRKKVTLLIFGFLLLNSQFLMVLDLSINKLKNPIKFVQKI</sequence>
<proteinExistence type="predicted"/>